<dbReference type="AlphaFoldDB" id="A0A4R6STP2"/>
<comment type="caution">
    <text evidence="1">The sequence shown here is derived from an EMBL/GenBank/DDBJ whole genome shotgun (WGS) entry which is preliminary data.</text>
</comment>
<dbReference type="GO" id="GO:0005975">
    <property type="term" value="P:carbohydrate metabolic process"/>
    <property type="evidence" value="ECO:0007669"/>
    <property type="project" value="InterPro"/>
</dbReference>
<reference evidence="1 2" key="1">
    <citation type="submission" date="2019-03" db="EMBL/GenBank/DDBJ databases">
        <title>Genomic Encyclopedia of Archaeal and Bacterial Type Strains, Phase II (KMG-II): from individual species to whole genera.</title>
        <authorList>
            <person name="Goeker M."/>
        </authorList>
    </citation>
    <scope>NUCLEOTIDE SEQUENCE [LARGE SCALE GENOMIC DNA]</scope>
    <source>
        <strain evidence="1 2">DSM 19035</strain>
    </source>
</reference>
<organism evidence="1 2">
    <name type="scientific">Pedobacter metabolipauper</name>
    <dbReference type="NCBI Taxonomy" id="425513"/>
    <lineage>
        <taxon>Bacteria</taxon>
        <taxon>Pseudomonadati</taxon>
        <taxon>Bacteroidota</taxon>
        <taxon>Sphingobacteriia</taxon>
        <taxon>Sphingobacteriales</taxon>
        <taxon>Sphingobacteriaceae</taxon>
        <taxon>Pedobacter</taxon>
    </lineage>
</organism>
<dbReference type="InterPro" id="IPR008928">
    <property type="entry name" value="6-hairpin_glycosidase_sf"/>
</dbReference>
<sequence length="441" mass="49812">MINYSAAIFKKTLIGIIGVFSFCESSFARQSQPPATAIHALSVLQMADTVKAKAEKLIKSGFTAGDGYAEVWIRDLNTFMDLACAVNDQLVIKRHLIRFFQFQQPDGGILDGYVPTPGDAGVGYNYYHSALAPGYSGHKNTVETDQESSLVQSIAKYIRNTGDRSILTDTVASVTVQKRLEQAMNFLLKKRFDEKHGLLWGATTVDWGDVQPEHNWGVEINEDTHRAIDIYDNAMFLIAINDYLSIADIPKKEREYWLSVHKNLEMNIRKFLWDPEHKKFRPHIYLSGSPFPSTFNESEVHYHGGTAVAIEAGILSRKEVKTVYQQMQNNVKQAKASSIGLTIYPVYPQGFFKNTGMGPYSYQNGGDWTWFGARMVSQLIRYNYLNEASEALAPMLERVLKNKGFYEWYTPDNRPQGSSSFRGEAGVLWAAIVQLQKVTHK</sequence>
<proteinExistence type="predicted"/>
<evidence type="ECO:0008006" key="3">
    <source>
        <dbReference type="Google" id="ProtNLM"/>
    </source>
</evidence>
<protein>
    <recommendedName>
        <fullName evidence="3">Amylo-alpha-1,6-glucosidase</fullName>
    </recommendedName>
</protein>
<name>A0A4R6STP2_9SPHI</name>
<dbReference type="Gene3D" id="1.50.10.10">
    <property type="match status" value="1"/>
</dbReference>
<evidence type="ECO:0000313" key="1">
    <source>
        <dbReference type="EMBL" id="TDQ08130.1"/>
    </source>
</evidence>
<gene>
    <name evidence="1" type="ORF">ATK78_2633</name>
</gene>
<dbReference type="InterPro" id="IPR012341">
    <property type="entry name" value="6hp_glycosidase-like_sf"/>
</dbReference>
<dbReference type="EMBL" id="SNYC01000005">
    <property type="protein sequence ID" value="TDQ08130.1"/>
    <property type="molecule type" value="Genomic_DNA"/>
</dbReference>
<dbReference type="RefSeq" id="WP_243732519.1">
    <property type="nucleotide sequence ID" value="NZ_SNYC01000005.1"/>
</dbReference>
<keyword evidence="2" id="KW-1185">Reference proteome</keyword>
<accession>A0A4R6STP2</accession>
<evidence type="ECO:0000313" key="2">
    <source>
        <dbReference type="Proteomes" id="UP000295620"/>
    </source>
</evidence>
<dbReference type="SUPFAM" id="SSF48208">
    <property type="entry name" value="Six-hairpin glycosidases"/>
    <property type="match status" value="1"/>
</dbReference>
<dbReference type="Proteomes" id="UP000295620">
    <property type="component" value="Unassembled WGS sequence"/>
</dbReference>